<evidence type="ECO:0000256" key="6">
    <source>
        <dbReference type="ARBA" id="ARBA00022723"/>
    </source>
</evidence>
<protein>
    <recommendedName>
        <fullName evidence="3">peroxidase</fullName>
        <ecNumber evidence="3">1.11.1.7</ecNumber>
    </recommendedName>
</protein>
<evidence type="ECO:0000256" key="7">
    <source>
        <dbReference type="ARBA" id="ARBA00023002"/>
    </source>
</evidence>
<dbReference type="RefSeq" id="XP_016486816.1">
    <property type="nucleotide sequence ID" value="XM_016631330.1"/>
</dbReference>
<comment type="cofactor">
    <cofactor evidence="9">
        <name>Ca(2+)</name>
        <dbReference type="ChEBI" id="CHEBI:29108"/>
    </cofactor>
    <text evidence="9">Binds 2 calcium ions per subunit.</text>
</comment>
<dbReference type="OMA" id="VNIMARD"/>
<dbReference type="Gene3D" id="1.10.520.10">
    <property type="match status" value="1"/>
</dbReference>
<keyword evidence="7" id="KW-0560">Oxidoreductase</keyword>
<dbReference type="PANTHER" id="PTHR31388:SF233">
    <property type="entry name" value="PEROXIDASE"/>
    <property type="match status" value="1"/>
</dbReference>
<evidence type="ECO:0000256" key="4">
    <source>
        <dbReference type="ARBA" id="ARBA00022559"/>
    </source>
</evidence>
<name>A0A1S4BDC7_TOBAC</name>
<feature type="domain" description="Plant heme peroxidase family profile" evidence="11">
    <location>
        <begin position="1"/>
        <end position="114"/>
    </location>
</feature>
<dbReference type="PaxDb" id="4097-A0A1S4BDC7"/>
<dbReference type="STRING" id="4097.A0A1S4BDC7"/>
<reference evidence="12" key="1">
    <citation type="submission" date="2025-08" db="UniProtKB">
        <authorList>
            <consortium name="RefSeq"/>
        </authorList>
    </citation>
    <scope>IDENTIFICATION</scope>
</reference>
<evidence type="ECO:0000256" key="2">
    <source>
        <dbReference type="ARBA" id="ARBA00001970"/>
    </source>
</evidence>
<comment type="similarity">
    <text evidence="10">Belongs to the peroxidase family.</text>
</comment>
<dbReference type="Gene3D" id="1.10.420.10">
    <property type="entry name" value="Peroxidase, domain 2"/>
    <property type="match status" value="1"/>
</dbReference>
<dbReference type="InterPro" id="IPR010255">
    <property type="entry name" value="Haem_peroxidase_sf"/>
</dbReference>
<evidence type="ECO:0000256" key="3">
    <source>
        <dbReference type="ARBA" id="ARBA00012313"/>
    </source>
</evidence>
<dbReference type="OrthoDB" id="2113341at2759"/>
<feature type="non-terminal residue" evidence="12">
    <location>
        <position position="1"/>
    </location>
</feature>
<evidence type="ECO:0000256" key="8">
    <source>
        <dbReference type="ARBA" id="ARBA00023004"/>
    </source>
</evidence>
<keyword evidence="8" id="KW-0408">Iron</keyword>
<dbReference type="PROSITE" id="PS50873">
    <property type="entry name" value="PEROXIDASE_4"/>
    <property type="match status" value="1"/>
</dbReference>
<evidence type="ECO:0000259" key="11">
    <source>
        <dbReference type="PROSITE" id="PS50873"/>
    </source>
</evidence>
<dbReference type="EC" id="1.11.1.7" evidence="3"/>
<dbReference type="GO" id="GO:0006979">
    <property type="term" value="P:response to oxidative stress"/>
    <property type="evidence" value="ECO:0007669"/>
    <property type="project" value="InterPro"/>
</dbReference>
<dbReference type="InterPro" id="IPR002016">
    <property type="entry name" value="Haem_peroxidase"/>
</dbReference>
<feature type="binding site" evidence="9">
    <location>
        <position position="42"/>
    </location>
    <ligand>
        <name>Ca(2+)</name>
        <dbReference type="ChEBI" id="CHEBI:29108"/>
        <label>2</label>
    </ligand>
</feature>
<keyword evidence="6 9" id="KW-0479">Metal-binding</keyword>
<evidence type="ECO:0000256" key="5">
    <source>
        <dbReference type="ARBA" id="ARBA00022617"/>
    </source>
</evidence>
<evidence type="ECO:0000256" key="1">
    <source>
        <dbReference type="ARBA" id="ARBA00000189"/>
    </source>
</evidence>
<dbReference type="GO" id="GO:0009505">
    <property type="term" value="C:plant-type cell wall"/>
    <property type="evidence" value="ECO:0000318"/>
    <property type="project" value="GO_Central"/>
</dbReference>
<proteinExistence type="inferred from homology"/>
<dbReference type="PRINTS" id="PR00461">
    <property type="entry name" value="PLPEROXIDASE"/>
</dbReference>
<keyword evidence="4" id="KW-0575">Peroxidase</keyword>
<keyword evidence="5" id="KW-0349">Heme</keyword>
<organism evidence="12">
    <name type="scientific">Nicotiana tabacum</name>
    <name type="common">Common tobacco</name>
    <dbReference type="NCBI Taxonomy" id="4097"/>
    <lineage>
        <taxon>Eukaryota</taxon>
        <taxon>Viridiplantae</taxon>
        <taxon>Streptophyta</taxon>
        <taxon>Embryophyta</taxon>
        <taxon>Tracheophyta</taxon>
        <taxon>Spermatophyta</taxon>
        <taxon>Magnoliopsida</taxon>
        <taxon>eudicotyledons</taxon>
        <taxon>Gunneridae</taxon>
        <taxon>Pentapetalae</taxon>
        <taxon>asterids</taxon>
        <taxon>lamiids</taxon>
        <taxon>Solanales</taxon>
        <taxon>Solanaceae</taxon>
        <taxon>Nicotianoideae</taxon>
        <taxon>Nicotianeae</taxon>
        <taxon>Nicotiana</taxon>
    </lineage>
</organism>
<dbReference type="SMR" id="A0A1S4BDC7"/>
<dbReference type="GO" id="GO:0140825">
    <property type="term" value="F:lactoperoxidase activity"/>
    <property type="evidence" value="ECO:0007669"/>
    <property type="project" value="UniProtKB-EC"/>
</dbReference>
<accession>A0A1S4BDC7</accession>
<keyword evidence="9" id="KW-0106">Calcium</keyword>
<dbReference type="InterPro" id="IPR000823">
    <property type="entry name" value="Peroxidase_pln"/>
</dbReference>
<dbReference type="GO" id="GO:0046872">
    <property type="term" value="F:metal ion binding"/>
    <property type="evidence" value="ECO:0007669"/>
    <property type="project" value="UniProtKB-KW"/>
</dbReference>
<dbReference type="KEGG" id="nta:107807049"/>
<comment type="cofactor">
    <cofactor evidence="2">
        <name>heme b</name>
        <dbReference type="ChEBI" id="CHEBI:60344"/>
    </cofactor>
</comment>
<dbReference type="AlphaFoldDB" id="A0A1S4BDC7"/>
<sequence>DRIYNETNNIDSTFASQRQADCPRSGGDSNLAPLDPAPVLFDTEYFSNLLCKKGLLHSDQALFSGGQTDNLVQIYSTNLGIFAKDFAESMIKMGNIKPLTGDQGQIRVNCRKMMRTSVANVSDQEGAALPVARGRGRAHVRGR</sequence>
<dbReference type="GO" id="GO:0004601">
    <property type="term" value="F:peroxidase activity"/>
    <property type="evidence" value="ECO:0000318"/>
    <property type="project" value="GO_Central"/>
</dbReference>
<dbReference type="Pfam" id="PF00141">
    <property type="entry name" value="peroxidase"/>
    <property type="match status" value="1"/>
</dbReference>
<dbReference type="GO" id="GO:0020037">
    <property type="term" value="F:heme binding"/>
    <property type="evidence" value="ECO:0007669"/>
    <property type="project" value="InterPro"/>
</dbReference>
<evidence type="ECO:0000313" key="12">
    <source>
        <dbReference type="RefSeq" id="XP_016486816.1"/>
    </source>
</evidence>
<evidence type="ECO:0000256" key="10">
    <source>
        <dbReference type="RuleBase" id="RU004241"/>
    </source>
</evidence>
<feature type="binding site" evidence="9">
    <location>
        <position position="35"/>
    </location>
    <ligand>
        <name>Ca(2+)</name>
        <dbReference type="ChEBI" id="CHEBI:29108"/>
        <label>2</label>
    </ligand>
</feature>
<gene>
    <name evidence="12" type="primary">LOC107807049</name>
</gene>
<dbReference type="PANTHER" id="PTHR31388">
    <property type="entry name" value="PEROXIDASE 72-RELATED"/>
    <property type="match status" value="1"/>
</dbReference>
<dbReference type="SUPFAM" id="SSF48113">
    <property type="entry name" value="Heme-dependent peroxidases"/>
    <property type="match status" value="1"/>
</dbReference>
<comment type="catalytic activity">
    <reaction evidence="1">
        <text>2 a phenolic donor + H2O2 = 2 a phenolic radical donor + 2 H2O</text>
        <dbReference type="Rhea" id="RHEA:56136"/>
        <dbReference type="ChEBI" id="CHEBI:15377"/>
        <dbReference type="ChEBI" id="CHEBI:16240"/>
        <dbReference type="ChEBI" id="CHEBI:139520"/>
        <dbReference type="ChEBI" id="CHEBI:139521"/>
        <dbReference type="EC" id="1.11.1.7"/>
    </reaction>
</comment>
<evidence type="ECO:0000256" key="9">
    <source>
        <dbReference type="PIRSR" id="PIRSR600823-3"/>
    </source>
</evidence>